<accession>A0A0A9CQD0</accession>
<sequence length="282" mass="30419">MQPDWDMFHSLHPAAEYHGAARAIGGCPIYVSDKPGNHNFELLKKLVLPDGSVLRAQLPGRPTRDCLFADPARDGTSLLKIWNVNKCTGVVGVFNCQGAGWCRITKKTRVHDAAPGTLTGSVRAEDVDAIANLAGPDWNGEAVVYTHRSGELIRLPKGATLPVTLEVLEFELFHVSPVRVVAPGVSFAPIGLLDMFNSGGAVEQFEVRAPGSTDCGEGLTAAVVLKVRGCGRFGAYCSQRPARCTLDAAEVEFSYDADTGLVALDIPVPEQEFYRWTLEIQV</sequence>
<dbReference type="PANTHER" id="PTHR31268">
    <property type="match status" value="1"/>
</dbReference>
<protein>
    <recommendedName>
        <fullName evidence="4">Galactinol--sucrose galactosyltransferase</fullName>
    </recommendedName>
</protein>
<dbReference type="Pfam" id="PF05691">
    <property type="entry name" value="Raffinose_syn"/>
    <property type="match status" value="1"/>
</dbReference>
<comment type="similarity">
    <text evidence="1">Belongs to the glycosyl hydrolases 36 family.</text>
</comment>
<evidence type="ECO:0000256" key="1">
    <source>
        <dbReference type="ARBA" id="ARBA00007240"/>
    </source>
</evidence>
<dbReference type="SUPFAM" id="SSF51445">
    <property type="entry name" value="(Trans)glycosidases"/>
    <property type="match status" value="1"/>
</dbReference>
<evidence type="ECO:0000256" key="2">
    <source>
        <dbReference type="ARBA" id="ARBA00023277"/>
    </source>
</evidence>
<dbReference type="GO" id="GO:0052692">
    <property type="term" value="F:raffinose alpha-galactosidase activity"/>
    <property type="evidence" value="ECO:0007669"/>
    <property type="project" value="TreeGrafter"/>
</dbReference>
<dbReference type="InterPro" id="IPR017853">
    <property type="entry name" value="GH"/>
</dbReference>
<dbReference type="EMBL" id="GBRH01221287">
    <property type="protein sequence ID" value="JAD76608.1"/>
    <property type="molecule type" value="Transcribed_RNA"/>
</dbReference>
<evidence type="ECO:0000313" key="3">
    <source>
        <dbReference type="EMBL" id="JAD76608.1"/>
    </source>
</evidence>
<proteinExistence type="inferred from homology"/>
<reference evidence="3" key="2">
    <citation type="journal article" date="2015" name="Data Brief">
        <title>Shoot transcriptome of the giant reed, Arundo donax.</title>
        <authorList>
            <person name="Barrero R.A."/>
            <person name="Guerrero F.D."/>
            <person name="Moolhuijzen P."/>
            <person name="Goolsby J.A."/>
            <person name="Tidwell J."/>
            <person name="Bellgard S.E."/>
            <person name="Bellgard M.I."/>
        </authorList>
    </citation>
    <scope>NUCLEOTIDE SEQUENCE</scope>
    <source>
        <tissue evidence="3">Shoot tissue taken approximately 20 cm above the soil surface</tissue>
    </source>
</reference>
<organism evidence="3">
    <name type="scientific">Arundo donax</name>
    <name type="common">Giant reed</name>
    <name type="synonym">Donax arundinaceus</name>
    <dbReference type="NCBI Taxonomy" id="35708"/>
    <lineage>
        <taxon>Eukaryota</taxon>
        <taxon>Viridiplantae</taxon>
        <taxon>Streptophyta</taxon>
        <taxon>Embryophyta</taxon>
        <taxon>Tracheophyta</taxon>
        <taxon>Spermatophyta</taxon>
        <taxon>Magnoliopsida</taxon>
        <taxon>Liliopsida</taxon>
        <taxon>Poales</taxon>
        <taxon>Poaceae</taxon>
        <taxon>PACMAD clade</taxon>
        <taxon>Arundinoideae</taxon>
        <taxon>Arundineae</taxon>
        <taxon>Arundo</taxon>
    </lineage>
</organism>
<keyword evidence="2" id="KW-0119">Carbohydrate metabolism</keyword>
<dbReference type="PANTHER" id="PTHR31268:SF32">
    <property type="entry name" value="GALACTINOL--SUCROSE GALACTOSYLTRANSFERASE 2-RELATED"/>
    <property type="match status" value="1"/>
</dbReference>
<name>A0A0A9CQD0_ARUDO</name>
<dbReference type="AlphaFoldDB" id="A0A0A9CQD0"/>
<dbReference type="InterPro" id="IPR008811">
    <property type="entry name" value="Glycosyl_hydrolases_36"/>
</dbReference>
<evidence type="ECO:0008006" key="4">
    <source>
        <dbReference type="Google" id="ProtNLM"/>
    </source>
</evidence>
<reference evidence="3" key="1">
    <citation type="submission" date="2014-09" db="EMBL/GenBank/DDBJ databases">
        <authorList>
            <person name="Magalhaes I.L.F."/>
            <person name="Oliveira U."/>
            <person name="Santos F.R."/>
            <person name="Vidigal T.H.D.A."/>
            <person name="Brescovit A.D."/>
            <person name="Santos A.J."/>
        </authorList>
    </citation>
    <scope>NUCLEOTIDE SEQUENCE</scope>
    <source>
        <tissue evidence="3">Shoot tissue taken approximately 20 cm above the soil surface</tissue>
    </source>
</reference>